<dbReference type="GO" id="GO:0005739">
    <property type="term" value="C:mitochondrion"/>
    <property type="evidence" value="ECO:0007669"/>
    <property type="project" value="InterPro"/>
</dbReference>
<dbReference type="InterPro" id="IPR015938">
    <property type="entry name" value="Glycine_N-acyltransferase_N"/>
</dbReference>
<organism evidence="2 3">
    <name type="scientific">Acanthosepion pharaonis</name>
    <name type="common">Pharaoh cuttlefish</name>
    <name type="synonym">Sepia pharaonis</name>
    <dbReference type="NCBI Taxonomy" id="158019"/>
    <lineage>
        <taxon>Eukaryota</taxon>
        <taxon>Metazoa</taxon>
        <taxon>Spiralia</taxon>
        <taxon>Lophotrochozoa</taxon>
        <taxon>Mollusca</taxon>
        <taxon>Cephalopoda</taxon>
        <taxon>Coleoidea</taxon>
        <taxon>Decapodiformes</taxon>
        <taxon>Sepiida</taxon>
        <taxon>Sepiina</taxon>
        <taxon>Sepiidae</taxon>
        <taxon>Acanthosepion</taxon>
    </lineage>
</organism>
<reference evidence="2" key="1">
    <citation type="submission" date="2021-01" db="EMBL/GenBank/DDBJ databases">
        <authorList>
            <person name="Li R."/>
            <person name="Bekaert M."/>
        </authorList>
    </citation>
    <scope>NUCLEOTIDE SEQUENCE</scope>
    <source>
        <strain evidence="2">Farmed</strain>
    </source>
</reference>
<name>A0A812BBT1_ACAPH</name>
<protein>
    <recommendedName>
        <fullName evidence="1">Glycine N-acyltransferase N-terminal domain-containing protein</fullName>
    </recommendedName>
</protein>
<dbReference type="EMBL" id="CAHIKZ030000446">
    <property type="protein sequence ID" value="CAE1174811.1"/>
    <property type="molecule type" value="Genomic_DNA"/>
</dbReference>
<comment type="caution">
    <text evidence="2">The sequence shown here is derived from an EMBL/GenBank/DDBJ whole genome shotgun (WGS) entry which is preliminary data.</text>
</comment>
<gene>
    <name evidence="2" type="ORF">SPHA_13311</name>
</gene>
<proteinExistence type="predicted"/>
<evidence type="ECO:0000259" key="1">
    <source>
        <dbReference type="Pfam" id="PF06021"/>
    </source>
</evidence>
<accession>A0A812BBT1</accession>
<evidence type="ECO:0000313" key="3">
    <source>
        <dbReference type="Proteomes" id="UP000597762"/>
    </source>
</evidence>
<sequence length="317" mass="36553">MSPVCLSPIEIKDLLKVLNEYGAKALLVKNTIQMTTTDYNFGKFEVWVDNWPNFNAFVIKWDWTNTPVPRIKNYYYEFSLSNESLMQLLETPSLIQLDQGEFVGITEERRSVFEVFAEKHGYHLLCNNKYYDIYSVTQETLVNMPTPADLTVGSLTPEYAELVAQNWEYTEEDKFDNYKEFIKLLIDTYPTACLFLTEQSKCTPSLGTVLFLNDQTVHTPHEPFTWYLGKVSLYSSQTWFLSFPNKLSHPMCVPLGGLKQFVAPLCHCKCFCKCIGGCPGCIFPFKCASYGICIIFWQLLFEWLPLLSVQHPIFGQV</sequence>
<dbReference type="Pfam" id="PF06021">
    <property type="entry name" value="Gly_acyl_tr_N"/>
    <property type="match status" value="1"/>
</dbReference>
<dbReference type="AlphaFoldDB" id="A0A812BBT1"/>
<dbReference type="OrthoDB" id="6099308at2759"/>
<dbReference type="Proteomes" id="UP000597762">
    <property type="component" value="Unassembled WGS sequence"/>
</dbReference>
<keyword evidence="3" id="KW-1185">Reference proteome</keyword>
<evidence type="ECO:0000313" key="2">
    <source>
        <dbReference type="EMBL" id="CAE1174811.1"/>
    </source>
</evidence>
<dbReference type="GO" id="GO:0047961">
    <property type="term" value="F:glycine N-acyltransferase activity"/>
    <property type="evidence" value="ECO:0007669"/>
    <property type="project" value="InterPro"/>
</dbReference>
<feature type="domain" description="Glycine N-acyltransferase N-terminal" evidence="1">
    <location>
        <begin position="11"/>
        <end position="190"/>
    </location>
</feature>